<feature type="region of interest" description="Disordered" evidence="1">
    <location>
        <begin position="30"/>
        <end position="65"/>
    </location>
</feature>
<gene>
    <name evidence="2" type="ORF">NCTC9183_03759</name>
</gene>
<organism evidence="2">
    <name type="scientific">Klebsiella pneumoniae</name>
    <dbReference type="NCBI Taxonomy" id="573"/>
    <lineage>
        <taxon>Bacteria</taxon>
        <taxon>Pseudomonadati</taxon>
        <taxon>Pseudomonadota</taxon>
        <taxon>Gammaproteobacteria</taxon>
        <taxon>Enterobacterales</taxon>
        <taxon>Enterobacteriaceae</taxon>
        <taxon>Klebsiella/Raoultella group</taxon>
        <taxon>Klebsiella</taxon>
        <taxon>Klebsiella pneumoniae complex</taxon>
    </lineage>
</organism>
<feature type="compositionally biased region" description="Basic and acidic residues" evidence="1">
    <location>
        <begin position="41"/>
        <end position="65"/>
    </location>
</feature>
<evidence type="ECO:0000313" key="2">
    <source>
        <dbReference type="EMBL" id="VTM55890.1"/>
    </source>
</evidence>
<accession>A0A4P0Y2B8</accession>
<name>A0A4P0Y2B8_KLEPN</name>
<protein>
    <submittedName>
        <fullName evidence="2">Uncharacterized protein</fullName>
    </submittedName>
</protein>
<reference evidence="2" key="1">
    <citation type="submission" date="2019-04" db="EMBL/GenBank/DDBJ databases">
        <authorList>
            <consortium name="Pathogen Informatics"/>
        </authorList>
    </citation>
    <scope>NUCLEOTIDE SEQUENCE</scope>
    <source>
        <strain evidence="2">NCTC9183</strain>
    </source>
</reference>
<proteinExistence type="predicted"/>
<dbReference type="EMBL" id="CABDVL010000003">
    <property type="protein sequence ID" value="VTM55890.1"/>
    <property type="molecule type" value="Genomic_DNA"/>
</dbReference>
<dbReference type="AlphaFoldDB" id="A0A4P0Y2B8"/>
<evidence type="ECO:0000256" key="1">
    <source>
        <dbReference type="SAM" id="MobiDB-lite"/>
    </source>
</evidence>
<sequence>MQIIPAPMPHTRLDCRKVPMPEAISDILMRYGSQSPSPRVSADDQRRRDDPHQARQHMLESAEKGRKRWDPLFKAVKQATVMFVRHSDIP</sequence>
<dbReference type="Proteomes" id="UP000507695">
    <property type="component" value="Unassembled WGS sequence"/>
</dbReference>